<evidence type="ECO:0000256" key="3">
    <source>
        <dbReference type="ARBA" id="ARBA00023211"/>
    </source>
</evidence>
<evidence type="ECO:0000256" key="4">
    <source>
        <dbReference type="RuleBase" id="RU004273"/>
    </source>
</evidence>
<dbReference type="SMART" id="SM00156">
    <property type="entry name" value="PP2Ac"/>
    <property type="match status" value="1"/>
</dbReference>
<dbReference type="InterPro" id="IPR047129">
    <property type="entry name" value="PPA2-like"/>
</dbReference>
<proteinExistence type="inferred from homology"/>
<dbReference type="SUPFAM" id="SSF56300">
    <property type="entry name" value="Metallo-dependent phosphatases"/>
    <property type="match status" value="1"/>
</dbReference>
<dbReference type="PROSITE" id="PS00125">
    <property type="entry name" value="SER_THR_PHOSPHATASE"/>
    <property type="match status" value="1"/>
</dbReference>
<accession>A0A7S2TQD6</accession>
<dbReference type="EC" id="3.1.3.16" evidence="4"/>
<evidence type="ECO:0000259" key="5">
    <source>
        <dbReference type="PROSITE" id="PS00125"/>
    </source>
</evidence>
<keyword evidence="1" id="KW-0479">Metal-binding</keyword>
<gene>
    <name evidence="6" type="ORF">LSP00402_LOCUS9095</name>
</gene>
<evidence type="ECO:0000256" key="1">
    <source>
        <dbReference type="ARBA" id="ARBA00022723"/>
    </source>
</evidence>
<comment type="catalytic activity">
    <reaction evidence="4">
        <text>O-phospho-L-threonyl-[protein] + H2O = L-threonyl-[protein] + phosphate</text>
        <dbReference type="Rhea" id="RHEA:47004"/>
        <dbReference type="Rhea" id="RHEA-COMP:11060"/>
        <dbReference type="Rhea" id="RHEA-COMP:11605"/>
        <dbReference type="ChEBI" id="CHEBI:15377"/>
        <dbReference type="ChEBI" id="CHEBI:30013"/>
        <dbReference type="ChEBI" id="CHEBI:43474"/>
        <dbReference type="ChEBI" id="CHEBI:61977"/>
        <dbReference type="EC" id="3.1.3.16"/>
    </reaction>
</comment>
<reference evidence="6" key="1">
    <citation type="submission" date="2021-01" db="EMBL/GenBank/DDBJ databases">
        <authorList>
            <person name="Corre E."/>
            <person name="Pelletier E."/>
            <person name="Niang G."/>
            <person name="Scheremetjew M."/>
            <person name="Finn R."/>
            <person name="Kale V."/>
            <person name="Holt S."/>
            <person name="Cochrane G."/>
            <person name="Meng A."/>
            <person name="Brown T."/>
            <person name="Cohen L."/>
        </authorList>
    </citation>
    <scope>NUCLEOTIDE SEQUENCE</scope>
    <source>
        <strain evidence="6">CCMP622</strain>
    </source>
</reference>
<dbReference type="Pfam" id="PF00149">
    <property type="entry name" value="Metallophos"/>
    <property type="match status" value="1"/>
</dbReference>
<protein>
    <recommendedName>
        <fullName evidence="4">Serine/threonine-protein phosphatase</fullName>
        <ecNumber evidence="4">3.1.3.16</ecNumber>
    </recommendedName>
</protein>
<keyword evidence="2 4" id="KW-0378">Hydrolase</keyword>
<feature type="domain" description="Serine/threonine specific protein phosphatases" evidence="5">
    <location>
        <begin position="76"/>
        <end position="81"/>
    </location>
</feature>
<sequence length="269" mass="30550">MREESNIVNLEGSVTIVGDIHGQFYDLLEIFKLVGNIPSKKYLFLGDYVDRGANSVQVMALLLCLKIRYPTSITLLRGNHECRRISSAYGFHTECLSKYGGGQGLDAWKYFTDMFDYLPIAALINGKVLAIHGGLSPGIVSLDQIRVLERFTELEKSSPLQHLMWSDPTENHRGFYKSDRGNGFLFGEDIVNFFFQVNELKMLVRSHQLCKDGYQTQFNNKVLTVWSAPNYCYRMGNKASVLTIDKDLKYSFTTFDASSRNAKYAAEVE</sequence>
<evidence type="ECO:0000313" key="6">
    <source>
        <dbReference type="EMBL" id="CAD9762272.1"/>
    </source>
</evidence>
<dbReference type="GO" id="GO:0004722">
    <property type="term" value="F:protein serine/threonine phosphatase activity"/>
    <property type="evidence" value="ECO:0007669"/>
    <property type="project" value="UniProtKB-EC"/>
</dbReference>
<keyword evidence="3" id="KW-0464">Manganese</keyword>
<dbReference type="InterPro" id="IPR029052">
    <property type="entry name" value="Metallo-depent_PP-like"/>
</dbReference>
<evidence type="ECO:0000256" key="2">
    <source>
        <dbReference type="ARBA" id="ARBA00022801"/>
    </source>
</evidence>
<name>A0A7S2TQD6_9EUKA</name>
<dbReference type="InterPro" id="IPR004843">
    <property type="entry name" value="Calcineurin-like_PHP"/>
</dbReference>
<dbReference type="EMBL" id="HBHP01014533">
    <property type="protein sequence ID" value="CAD9762272.1"/>
    <property type="molecule type" value="Transcribed_RNA"/>
</dbReference>
<dbReference type="InterPro" id="IPR006186">
    <property type="entry name" value="Ser/Thr-sp_prot-phosphatase"/>
</dbReference>
<dbReference type="PANTHER" id="PTHR45619">
    <property type="entry name" value="SERINE/THREONINE-PROTEIN PHOSPHATASE PP2A-RELATED"/>
    <property type="match status" value="1"/>
</dbReference>
<dbReference type="Gene3D" id="3.60.21.10">
    <property type="match status" value="1"/>
</dbReference>
<organism evidence="6">
    <name type="scientific">Lotharella oceanica</name>
    <dbReference type="NCBI Taxonomy" id="641309"/>
    <lineage>
        <taxon>Eukaryota</taxon>
        <taxon>Sar</taxon>
        <taxon>Rhizaria</taxon>
        <taxon>Cercozoa</taxon>
        <taxon>Chlorarachniophyceae</taxon>
        <taxon>Lotharella</taxon>
    </lineage>
</organism>
<dbReference type="GO" id="GO:0046872">
    <property type="term" value="F:metal ion binding"/>
    <property type="evidence" value="ECO:0007669"/>
    <property type="project" value="UniProtKB-KW"/>
</dbReference>
<dbReference type="PRINTS" id="PR00114">
    <property type="entry name" value="STPHPHTASE"/>
</dbReference>
<dbReference type="AlphaFoldDB" id="A0A7S2TQD6"/>
<comment type="similarity">
    <text evidence="4">Belongs to the PPP phosphatase family.</text>
</comment>